<dbReference type="PANTHER" id="PTHR39614:SF2">
    <property type="entry name" value="INTEGRAL MEMBRANE PROTEIN"/>
    <property type="match status" value="1"/>
</dbReference>
<dbReference type="PANTHER" id="PTHR39614">
    <property type="entry name" value="INTEGRAL MEMBRANE PROTEIN"/>
    <property type="match status" value="1"/>
</dbReference>
<dbReference type="Pfam" id="PF20684">
    <property type="entry name" value="Fung_rhodopsin"/>
    <property type="match status" value="1"/>
</dbReference>
<evidence type="ECO:0000256" key="1">
    <source>
        <dbReference type="SAM" id="MobiDB-lite"/>
    </source>
</evidence>
<dbReference type="InterPro" id="IPR049326">
    <property type="entry name" value="Rhodopsin_dom_fungi"/>
</dbReference>
<dbReference type="RefSeq" id="XP_069228347.1">
    <property type="nucleotide sequence ID" value="XM_069374414.1"/>
</dbReference>
<dbReference type="AlphaFoldDB" id="A0AB34KM44"/>
<dbReference type="EMBL" id="JAAQHG020000020">
    <property type="protein sequence ID" value="KAL1585241.1"/>
    <property type="molecule type" value="Genomic_DNA"/>
</dbReference>
<accession>A0AB34KM44</accession>
<comment type="caution">
    <text evidence="4">The sequence shown here is derived from an EMBL/GenBank/DDBJ whole genome shotgun (WGS) entry which is preliminary data.</text>
</comment>
<keyword evidence="2" id="KW-0812">Transmembrane</keyword>
<feature type="region of interest" description="Disordered" evidence="1">
    <location>
        <begin position="340"/>
        <end position="362"/>
    </location>
</feature>
<feature type="transmembrane region" description="Helical" evidence="2">
    <location>
        <begin position="24"/>
        <end position="49"/>
    </location>
</feature>
<keyword evidence="2" id="KW-1133">Transmembrane helix</keyword>
<evidence type="ECO:0000313" key="4">
    <source>
        <dbReference type="EMBL" id="KAL1585241.1"/>
    </source>
</evidence>
<feature type="domain" description="Rhodopsin" evidence="3">
    <location>
        <begin position="44"/>
        <end position="278"/>
    </location>
</feature>
<feature type="transmembrane region" description="Helical" evidence="2">
    <location>
        <begin position="105"/>
        <end position="125"/>
    </location>
</feature>
<dbReference type="Proteomes" id="UP000803884">
    <property type="component" value="Unassembled WGS sequence"/>
</dbReference>
<evidence type="ECO:0000259" key="3">
    <source>
        <dbReference type="Pfam" id="PF20684"/>
    </source>
</evidence>
<feature type="transmembrane region" description="Helical" evidence="2">
    <location>
        <begin position="137"/>
        <end position="159"/>
    </location>
</feature>
<proteinExistence type="predicted"/>
<evidence type="ECO:0000256" key="2">
    <source>
        <dbReference type="SAM" id="Phobius"/>
    </source>
</evidence>
<keyword evidence="2" id="KW-0472">Membrane</keyword>
<feature type="transmembrane region" description="Helical" evidence="2">
    <location>
        <begin position="61"/>
        <end position="85"/>
    </location>
</feature>
<keyword evidence="5" id="KW-1185">Reference proteome</keyword>
<reference evidence="4 5" key="1">
    <citation type="journal article" date="2020" name="Microbiol. Resour. Announc.">
        <title>Draft Genome Sequence of a Cladosporium Species Isolated from the Mesophotic Ascidian Didemnum maculosum.</title>
        <authorList>
            <person name="Gioti A."/>
            <person name="Siaperas R."/>
            <person name="Nikolaivits E."/>
            <person name="Le Goff G."/>
            <person name="Ouazzani J."/>
            <person name="Kotoulas G."/>
            <person name="Topakas E."/>
        </authorList>
    </citation>
    <scope>NUCLEOTIDE SEQUENCE [LARGE SCALE GENOMIC DNA]</scope>
    <source>
        <strain evidence="4 5">TM138-S3</strain>
    </source>
</reference>
<gene>
    <name evidence="4" type="ORF">WHR41_05809</name>
</gene>
<protein>
    <recommendedName>
        <fullName evidence="3">Rhodopsin domain-containing protein</fullName>
    </recommendedName>
</protein>
<evidence type="ECO:0000313" key="5">
    <source>
        <dbReference type="Proteomes" id="UP000803884"/>
    </source>
</evidence>
<feature type="transmembrane region" description="Helical" evidence="2">
    <location>
        <begin position="179"/>
        <end position="204"/>
    </location>
</feature>
<name>A0AB34KM44_9PEZI</name>
<sequence length="379" mass="41725">MDKPQLLPGYHKPFAIVADDDHTAWIMIATSLGLTYSLLFGLLRAIISWTAGRKRWESDDIVLTISTILAVVQSSVTLRACTSGLGKTWRLVPHHLQNDVQQLFYTAFLLLVLALGTSKISVVLFQARLTINARQKLGFLYLVGFIGMWTAASLFALALQCNISAPWLLVDQRCTSMRLRWAVISALDVVTELAIVALACRLVWNLQMPRGRKITVVEAFACRLALIIPIAFQFANYDAAGLTTDPTFREALFVVWTQVEMHFSLISATIPVLRPVINNLNTSYSSLGPAGSSTAYTGSNDIYKMTTLKPLQRNALKGQSGNQIQETNLVTANSFASASATGNHTKTEAIAETDSIESHGSEQMIIRKQLSWRVEHGAP</sequence>
<organism evidence="4 5">
    <name type="scientific">Cladosporium halotolerans</name>
    <dbReference type="NCBI Taxonomy" id="1052096"/>
    <lineage>
        <taxon>Eukaryota</taxon>
        <taxon>Fungi</taxon>
        <taxon>Dikarya</taxon>
        <taxon>Ascomycota</taxon>
        <taxon>Pezizomycotina</taxon>
        <taxon>Dothideomycetes</taxon>
        <taxon>Dothideomycetidae</taxon>
        <taxon>Cladosporiales</taxon>
        <taxon>Cladosporiaceae</taxon>
        <taxon>Cladosporium</taxon>
    </lineage>
</organism>
<dbReference type="GeneID" id="96007252"/>